<dbReference type="GO" id="GO:0008021">
    <property type="term" value="C:synaptic vesicle"/>
    <property type="evidence" value="ECO:0007669"/>
    <property type="project" value="TreeGrafter"/>
</dbReference>
<dbReference type="FunFam" id="1.20.5.110:FF:000022">
    <property type="entry name" value="Syntaxin 19"/>
    <property type="match status" value="1"/>
</dbReference>
<dbReference type="GO" id="GO:0031201">
    <property type="term" value="C:SNARE complex"/>
    <property type="evidence" value="ECO:0007669"/>
    <property type="project" value="TreeGrafter"/>
</dbReference>
<dbReference type="Pfam" id="PF00804">
    <property type="entry name" value="Syntaxin"/>
    <property type="match status" value="1"/>
</dbReference>
<organism evidence="9 10">
    <name type="scientific">Chanos chanos</name>
    <name type="common">Milkfish</name>
    <name type="synonym">Mugil chanos</name>
    <dbReference type="NCBI Taxonomy" id="29144"/>
    <lineage>
        <taxon>Eukaryota</taxon>
        <taxon>Metazoa</taxon>
        <taxon>Chordata</taxon>
        <taxon>Craniata</taxon>
        <taxon>Vertebrata</taxon>
        <taxon>Euteleostomi</taxon>
        <taxon>Actinopterygii</taxon>
        <taxon>Neopterygii</taxon>
        <taxon>Teleostei</taxon>
        <taxon>Ostariophysi</taxon>
        <taxon>Gonorynchiformes</taxon>
        <taxon>Chanidae</taxon>
        <taxon>Chanos</taxon>
    </lineage>
</organism>
<dbReference type="AlphaFoldDB" id="A0A6J2V893"/>
<evidence type="ECO:0000256" key="7">
    <source>
        <dbReference type="SAM" id="MobiDB-lite"/>
    </source>
</evidence>
<dbReference type="GeneID" id="115810245"/>
<dbReference type="RefSeq" id="XP_030628032.1">
    <property type="nucleotide sequence ID" value="XM_030772172.1"/>
</dbReference>
<dbReference type="GO" id="GO:0006886">
    <property type="term" value="P:intracellular protein transport"/>
    <property type="evidence" value="ECO:0007669"/>
    <property type="project" value="InterPro"/>
</dbReference>
<dbReference type="GO" id="GO:0048787">
    <property type="term" value="C:presynaptic active zone membrane"/>
    <property type="evidence" value="ECO:0007669"/>
    <property type="project" value="TreeGrafter"/>
</dbReference>
<keyword evidence="4" id="KW-0175">Coiled coil</keyword>
<dbReference type="InterPro" id="IPR006011">
    <property type="entry name" value="Syntaxin_N"/>
</dbReference>
<evidence type="ECO:0000259" key="8">
    <source>
        <dbReference type="PROSITE" id="PS50192"/>
    </source>
</evidence>
<feature type="region of interest" description="Disordered" evidence="7">
    <location>
        <begin position="12"/>
        <end position="32"/>
    </location>
</feature>
<dbReference type="Gene3D" id="1.20.5.110">
    <property type="match status" value="1"/>
</dbReference>
<dbReference type="CDD" id="cd15848">
    <property type="entry name" value="SNARE_syntaxin1-like"/>
    <property type="match status" value="1"/>
</dbReference>
<evidence type="ECO:0000256" key="6">
    <source>
        <dbReference type="RuleBase" id="RU003858"/>
    </source>
</evidence>
<keyword evidence="5" id="KW-0472">Membrane</keyword>
<dbReference type="SMART" id="SM00503">
    <property type="entry name" value="SynN"/>
    <property type="match status" value="1"/>
</dbReference>
<evidence type="ECO:0000256" key="2">
    <source>
        <dbReference type="ARBA" id="ARBA00009063"/>
    </source>
</evidence>
<dbReference type="InParanoid" id="A0A6J2V893"/>
<keyword evidence="9" id="KW-1185">Reference proteome</keyword>
<feature type="domain" description="T-SNARE coiled-coil homology" evidence="8">
    <location>
        <begin position="209"/>
        <end position="271"/>
    </location>
</feature>
<dbReference type="SUPFAM" id="SSF47661">
    <property type="entry name" value="t-snare proteins"/>
    <property type="match status" value="1"/>
</dbReference>
<evidence type="ECO:0000313" key="10">
    <source>
        <dbReference type="RefSeq" id="XP_030628032.1"/>
    </source>
</evidence>
<dbReference type="GO" id="GO:0000149">
    <property type="term" value="F:SNARE binding"/>
    <property type="evidence" value="ECO:0007669"/>
    <property type="project" value="TreeGrafter"/>
</dbReference>
<dbReference type="InterPro" id="IPR045242">
    <property type="entry name" value="Syntaxin"/>
</dbReference>
<accession>A0A6J2V893</accession>
<proteinExistence type="inferred from homology"/>
<reference evidence="10" key="1">
    <citation type="submission" date="2025-08" db="UniProtKB">
        <authorList>
            <consortium name="RefSeq"/>
        </authorList>
    </citation>
    <scope>IDENTIFICATION</scope>
</reference>
<comment type="similarity">
    <text evidence="2 6">Belongs to the syntaxin family.</text>
</comment>
<evidence type="ECO:0000256" key="4">
    <source>
        <dbReference type="ARBA" id="ARBA00023054"/>
    </source>
</evidence>
<name>A0A6J2V893_CHACN</name>
<dbReference type="PANTHER" id="PTHR19957:SF30">
    <property type="entry name" value="SYNTAXIN-11"/>
    <property type="match status" value="1"/>
</dbReference>
<evidence type="ECO:0000256" key="3">
    <source>
        <dbReference type="ARBA" id="ARBA00022448"/>
    </source>
</evidence>
<dbReference type="PANTHER" id="PTHR19957">
    <property type="entry name" value="SYNTAXIN"/>
    <property type="match status" value="1"/>
</dbReference>
<dbReference type="GO" id="GO:0048278">
    <property type="term" value="P:vesicle docking"/>
    <property type="evidence" value="ECO:0007669"/>
    <property type="project" value="TreeGrafter"/>
</dbReference>
<dbReference type="InterPro" id="IPR006012">
    <property type="entry name" value="Syntaxin/epimorphin_CS"/>
</dbReference>
<dbReference type="InterPro" id="IPR000727">
    <property type="entry name" value="T_SNARE_dom"/>
</dbReference>
<dbReference type="InterPro" id="IPR010989">
    <property type="entry name" value="SNARE"/>
</dbReference>
<dbReference type="OrthoDB" id="10255013at2759"/>
<dbReference type="Proteomes" id="UP000504632">
    <property type="component" value="Chromosome 4"/>
</dbReference>
<dbReference type="GO" id="GO:0031629">
    <property type="term" value="P:synaptic vesicle fusion to presynaptic active zone membrane"/>
    <property type="evidence" value="ECO:0007669"/>
    <property type="project" value="TreeGrafter"/>
</dbReference>
<evidence type="ECO:0000313" key="9">
    <source>
        <dbReference type="Proteomes" id="UP000504632"/>
    </source>
</evidence>
<dbReference type="PROSITE" id="PS50192">
    <property type="entry name" value="T_SNARE"/>
    <property type="match status" value="1"/>
</dbReference>
<keyword evidence="3" id="KW-0813">Transport</keyword>
<sequence length="296" mass="34278">MRDRLCHLQTIAEEESSEEEWNPSSHEEDEDLDQEAVIFEEESTTMNDILKESQSLRKEITLLRLDVERLQKEGSRFCQSVRRLSGIQRDTNTISSAIRVRGEAILGRIQKLGKLKEELEESHGKNAAVVRVAQAQYVTLSHSFHEVMTNYNAAELEEREKCRERIQRQAEILKKEVTVDQIDQIIQEGGWGAFSEELQTDGRSSRWALNQIKERHKELLKLEARLKEVHELFQDMAMLVEEQGAMLNNIEANVVATDDYLGKVNEQFKTAIKYRKKNPCFQMFCGCFPCWKQATG</sequence>
<dbReference type="SMART" id="SM00397">
    <property type="entry name" value="t_SNARE"/>
    <property type="match status" value="1"/>
</dbReference>
<evidence type="ECO:0000256" key="1">
    <source>
        <dbReference type="ARBA" id="ARBA00004184"/>
    </source>
</evidence>
<comment type="subcellular location">
    <subcellularLocation>
        <location evidence="1">Endomembrane system</location>
        <topology evidence="1">Peripheral membrane protein</topology>
    </subcellularLocation>
</comment>
<protein>
    <submittedName>
        <fullName evidence="10">Syntaxin-11-like</fullName>
    </submittedName>
</protein>
<dbReference type="PROSITE" id="PS00914">
    <property type="entry name" value="SYNTAXIN"/>
    <property type="match status" value="1"/>
</dbReference>
<dbReference type="GO" id="GO:0005484">
    <property type="term" value="F:SNAP receptor activity"/>
    <property type="evidence" value="ECO:0007669"/>
    <property type="project" value="InterPro"/>
</dbReference>
<dbReference type="Gene3D" id="1.20.58.70">
    <property type="match status" value="1"/>
</dbReference>
<evidence type="ECO:0000256" key="5">
    <source>
        <dbReference type="ARBA" id="ARBA00023136"/>
    </source>
</evidence>
<gene>
    <name evidence="10" type="primary">LOC115810245</name>
</gene>